<gene>
    <name evidence="2" type="ORF">FHR36_006799</name>
</gene>
<dbReference type="Proteomes" id="UP001206483">
    <property type="component" value="Unassembled WGS sequence"/>
</dbReference>
<evidence type="ECO:0000256" key="1">
    <source>
        <dbReference type="SAM" id="Phobius"/>
    </source>
</evidence>
<reference evidence="2 3" key="1">
    <citation type="submission" date="2022-06" db="EMBL/GenBank/DDBJ databases">
        <title>Sequencing the genomes of 1000 actinobacteria strains.</title>
        <authorList>
            <person name="Klenk H.-P."/>
        </authorList>
    </citation>
    <scope>NUCLEOTIDE SEQUENCE [LARGE SCALE GENOMIC DNA]</scope>
    <source>
        <strain evidence="2 3">DSM 41656</strain>
    </source>
</reference>
<proteinExistence type="predicted"/>
<accession>A0ABT1J838</accession>
<dbReference type="RefSeq" id="WP_253803626.1">
    <property type="nucleotide sequence ID" value="NZ_BAAAUB010000017.1"/>
</dbReference>
<feature type="transmembrane region" description="Helical" evidence="1">
    <location>
        <begin position="46"/>
        <end position="66"/>
    </location>
</feature>
<feature type="transmembrane region" description="Helical" evidence="1">
    <location>
        <begin position="111"/>
        <end position="133"/>
    </location>
</feature>
<keyword evidence="3" id="KW-1185">Reference proteome</keyword>
<protein>
    <submittedName>
        <fullName evidence="2">Uncharacterized protein</fullName>
    </submittedName>
</protein>
<keyword evidence="1" id="KW-0812">Transmembrane</keyword>
<keyword evidence="1" id="KW-1133">Transmembrane helix</keyword>
<dbReference type="EMBL" id="JAMZDX010000007">
    <property type="protein sequence ID" value="MCP2313600.1"/>
    <property type="molecule type" value="Genomic_DNA"/>
</dbReference>
<sequence>MPLAVSGVGLWLLRLLTAAGLAVDAYVHADLAGRYDLVGGDISQGTLFRLEAAVASFAALLILLIANRVTWAIAFLVAASALGAILLYFYVDVGRIGPLPNMYEPLWYSQKTTATVAEGVAAAAALTGLVVTWQAPRHRRKPSESP</sequence>
<evidence type="ECO:0000313" key="3">
    <source>
        <dbReference type="Proteomes" id="UP001206483"/>
    </source>
</evidence>
<keyword evidence="1" id="KW-0472">Membrane</keyword>
<evidence type="ECO:0000313" key="2">
    <source>
        <dbReference type="EMBL" id="MCP2313600.1"/>
    </source>
</evidence>
<name>A0ABT1J838_9ACTN</name>
<organism evidence="2 3">
    <name type="scientific">Kitasatospora paracochleata</name>
    <dbReference type="NCBI Taxonomy" id="58354"/>
    <lineage>
        <taxon>Bacteria</taxon>
        <taxon>Bacillati</taxon>
        <taxon>Actinomycetota</taxon>
        <taxon>Actinomycetes</taxon>
        <taxon>Kitasatosporales</taxon>
        <taxon>Streptomycetaceae</taxon>
        <taxon>Kitasatospora</taxon>
    </lineage>
</organism>
<comment type="caution">
    <text evidence="2">The sequence shown here is derived from an EMBL/GenBank/DDBJ whole genome shotgun (WGS) entry which is preliminary data.</text>
</comment>
<feature type="transmembrane region" description="Helical" evidence="1">
    <location>
        <begin position="73"/>
        <end position="91"/>
    </location>
</feature>